<dbReference type="EMBL" id="QVTE01000051">
    <property type="protein sequence ID" value="RFU66462.1"/>
    <property type="molecule type" value="Genomic_DNA"/>
</dbReference>
<dbReference type="Pfam" id="PF09911">
    <property type="entry name" value="DUF2140"/>
    <property type="match status" value="1"/>
</dbReference>
<keyword evidence="3" id="KW-1185">Reference proteome</keyword>
<name>A0A372LJ97_9BACI</name>
<gene>
    <name evidence="2" type="ORF">D0469_17695</name>
</gene>
<reference evidence="2 3" key="1">
    <citation type="submission" date="2018-08" db="EMBL/GenBank/DDBJ databases">
        <title>Bacillus chawlae sp. nov., Bacillus glennii sp. nov., and Bacillus saganii sp. nov. Isolated from the Vehicle Assembly Building at Kennedy Space Center where the Viking Spacecraft were Assembled.</title>
        <authorList>
            <person name="Seuylemezian A."/>
            <person name="Vaishampayan P."/>
        </authorList>
    </citation>
    <scope>NUCLEOTIDE SEQUENCE [LARGE SCALE GENOMIC DNA]</scope>
    <source>
        <strain evidence="2 3">V47-23a</strain>
    </source>
</reference>
<dbReference type="RefSeq" id="WP_117328046.1">
    <property type="nucleotide sequence ID" value="NZ_QVTE01000051.1"/>
</dbReference>
<dbReference type="Proteomes" id="UP000264541">
    <property type="component" value="Unassembled WGS sequence"/>
</dbReference>
<organism evidence="2 3">
    <name type="scientific">Peribacillus saganii</name>
    <dbReference type="NCBI Taxonomy" id="2303992"/>
    <lineage>
        <taxon>Bacteria</taxon>
        <taxon>Bacillati</taxon>
        <taxon>Bacillota</taxon>
        <taxon>Bacilli</taxon>
        <taxon>Bacillales</taxon>
        <taxon>Bacillaceae</taxon>
        <taxon>Peribacillus</taxon>
    </lineage>
</organism>
<dbReference type="OrthoDB" id="2412610at2"/>
<accession>A0A372LJ97</accession>
<dbReference type="AlphaFoldDB" id="A0A372LJ97"/>
<evidence type="ECO:0000256" key="1">
    <source>
        <dbReference type="SAM" id="Phobius"/>
    </source>
</evidence>
<protein>
    <submittedName>
        <fullName evidence="2">DUF2140 family protein</fullName>
    </submittedName>
</protein>
<proteinExistence type="predicted"/>
<keyword evidence="1" id="KW-0472">Membrane</keyword>
<comment type="caution">
    <text evidence="2">The sequence shown here is derived from an EMBL/GenBank/DDBJ whole genome shotgun (WGS) entry which is preliminary data.</text>
</comment>
<feature type="transmembrane region" description="Helical" evidence="1">
    <location>
        <begin position="12"/>
        <end position="31"/>
    </location>
</feature>
<keyword evidence="1" id="KW-1133">Transmembrane helix</keyword>
<keyword evidence="1" id="KW-0812">Transmembrane</keyword>
<dbReference type="InterPro" id="IPR018672">
    <property type="entry name" value="DUF2140"/>
</dbReference>
<evidence type="ECO:0000313" key="2">
    <source>
        <dbReference type="EMBL" id="RFU66462.1"/>
    </source>
</evidence>
<sequence length="193" mass="22071">MAGGKKWRTLFFGLLLINIIAIALFVILISLPADKNELKQNSWADDEDVQFKVRTNKSDLNILINRYLENEGLTGPVDYHVILADQVELFGTVPAFGRDFKMKLTFEPEALDNGNLLLKQKSVSLGQLNLPVSYILSFIKKQYKMPNWVSIQPNEEKVYLSLKNLKLKSNVRVKAEEFNLKNDRISFILSVPK</sequence>
<evidence type="ECO:0000313" key="3">
    <source>
        <dbReference type="Proteomes" id="UP000264541"/>
    </source>
</evidence>